<feature type="region of interest" description="Disordered" evidence="1">
    <location>
        <begin position="137"/>
        <end position="180"/>
    </location>
</feature>
<evidence type="ECO:0000256" key="1">
    <source>
        <dbReference type="SAM" id="MobiDB-lite"/>
    </source>
</evidence>
<sequence length="180" mass="19334">MDNRPHGDRPPGGTAGDCRGRRRHRIQGQGVFGPTALTGNAVRDDGTSTLQAGRHPTELLGGAVRARLRIQAEVPGSGLPAAEVDRRGARVQGNQCHEGQQAVVAVAQMLPIVGDQQGIGRTHQRHSWAPPFQCEAAVTSSAPGCPGPRRRHRGRHVAHGQRRSGAPQWHPRGPPPQRHR</sequence>
<accession>A0ABV5G5U0</accession>
<keyword evidence="3" id="KW-1185">Reference proteome</keyword>
<feature type="region of interest" description="Disordered" evidence="1">
    <location>
        <begin position="1"/>
        <end position="53"/>
    </location>
</feature>
<dbReference type="Proteomes" id="UP001589575">
    <property type="component" value="Unassembled WGS sequence"/>
</dbReference>
<organism evidence="2 3">
    <name type="scientific">Citricoccus parietis</name>
    <dbReference type="NCBI Taxonomy" id="592307"/>
    <lineage>
        <taxon>Bacteria</taxon>
        <taxon>Bacillati</taxon>
        <taxon>Actinomycetota</taxon>
        <taxon>Actinomycetes</taxon>
        <taxon>Micrococcales</taxon>
        <taxon>Micrococcaceae</taxon>
        <taxon>Citricoccus</taxon>
    </lineage>
</organism>
<evidence type="ECO:0000313" key="3">
    <source>
        <dbReference type="Proteomes" id="UP001589575"/>
    </source>
</evidence>
<proteinExistence type="predicted"/>
<comment type="caution">
    <text evidence="2">The sequence shown here is derived from an EMBL/GenBank/DDBJ whole genome shotgun (WGS) entry which is preliminary data.</text>
</comment>
<gene>
    <name evidence="2" type="ORF">ACFFX0_25210</name>
</gene>
<reference evidence="2 3" key="1">
    <citation type="submission" date="2024-09" db="EMBL/GenBank/DDBJ databases">
        <authorList>
            <person name="Sun Q."/>
            <person name="Mori K."/>
        </authorList>
    </citation>
    <scope>NUCLEOTIDE SEQUENCE [LARGE SCALE GENOMIC DNA]</scope>
    <source>
        <strain evidence="2 3">CCM 7609</strain>
    </source>
</reference>
<protein>
    <submittedName>
        <fullName evidence="2">Uncharacterized protein</fullName>
    </submittedName>
</protein>
<evidence type="ECO:0000313" key="2">
    <source>
        <dbReference type="EMBL" id="MFB9074313.1"/>
    </source>
</evidence>
<dbReference type="EMBL" id="JBHMFI010000002">
    <property type="protein sequence ID" value="MFB9074313.1"/>
    <property type="molecule type" value="Genomic_DNA"/>
</dbReference>
<feature type="compositionally biased region" description="Basic residues" evidence="1">
    <location>
        <begin position="148"/>
        <end position="162"/>
    </location>
</feature>
<name>A0ABV5G5U0_9MICC</name>